<organism evidence="3 4">
    <name type="scientific">Microvirga brassicacearum</name>
    <dbReference type="NCBI Taxonomy" id="2580413"/>
    <lineage>
        <taxon>Bacteria</taxon>
        <taxon>Pseudomonadati</taxon>
        <taxon>Pseudomonadota</taxon>
        <taxon>Alphaproteobacteria</taxon>
        <taxon>Hyphomicrobiales</taxon>
        <taxon>Methylobacteriaceae</taxon>
        <taxon>Microvirga</taxon>
    </lineage>
</organism>
<keyword evidence="1" id="KW-1133">Transmembrane helix</keyword>
<evidence type="ECO:0000259" key="2">
    <source>
        <dbReference type="Pfam" id="PF01471"/>
    </source>
</evidence>
<dbReference type="EMBL" id="VCMV01000038">
    <property type="protein sequence ID" value="KAB0265264.1"/>
    <property type="molecule type" value="Genomic_DNA"/>
</dbReference>
<evidence type="ECO:0000313" key="4">
    <source>
        <dbReference type="Proteomes" id="UP000325684"/>
    </source>
</evidence>
<dbReference type="OrthoDB" id="8018686at2"/>
<keyword evidence="1" id="KW-0812">Transmembrane</keyword>
<evidence type="ECO:0000256" key="1">
    <source>
        <dbReference type="SAM" id="Phobius"/>
    </source>
</evidence>
<accession>A0A5N3P6B1</accession>
<proteinExistence type="predicted"/>
<dbReference type="InterPro" id="IPR036366">
    <property type="entry name" value="PGBDSf"/>
</dbReference>
<dbReference type="Proteomes" id="UP000325684">
    <property type="component" value="Unassembled WGS sequence"/>
</dbReference>
<comment type="caution">
    <text evidence="3">The sequence shown here is derived from an EMBL/GenBank/DDBJ whole genome shotgun (WGS) entry which is preliminary data.</text>
</comment>
<name>A0A5N3P6B1_9HYPH</name>
<gene>
    <name evidence="3" type="ORF">FEZ63_19270</name>
</gene>
<feature type="domain" description="Peptidoglycan binding-like" evidence="2">
    <location>
        <begin position="159"/>
        <end position="213"/>
    </location>
</feature>
<dbReference type="AlphaFoldDB" id="A0A5N3P6B1"/>
<dbReference type="InterPro" id="IPR036365">
    <property type="entry name" value="PGBD-like_sf"/>
</dbReference>
<evidence type="ECO:0000313" key="3">
    <source>
        <dbReference type="EMBL" id="KAB0265264.1"/>
    </source>
</evidence>
<dbReference type="Pfam" id="PF01471">
    <property type="entry name" value="PG_binding_1"/>
    <property type="match status" value="1"/>
</dbReference>
<keyword evidence="1" id="KW-0472">Membrane</keyword>
<dbReference type="InterPro" id="IPR002477">
    <property type="entry name" value="Peptidoglycan-bd-like"/>
</dbReference>
<dbReference type="Gene3D" id="1.10.101.10">
    <property type="entry name" value="PGBD-like superfamily/PGBD"/>
    <property type="match status" value="1"/>
</dbReference>
<keyword evidence="4" id="KW-1185">Reference proteome</keyword>
<feature type="transmembrane region" description="Helical" evidence="1">
    <location>
        <begin position="12"/>
        <end position="33"/>
    </location>
</feature>
<dbReference type="SUPFAM" id="SSF47090">
    <property type="entry name" value="PGBD-like"/>
    <property type="match status" value="1"/>
</dbReference>
<reference evidence="3 4" key="1">
    <citation type="journal article" date="2019" name="Microorganisms">
        <title>Genome Insights into the Novel Species Microvirga brassicacearum, a Rapeseed Endophyte with Biotechnological Potential.</title>
        <authorList>
            <person name="Jimenez-Gomez A."/>
            <person name="Saati-Santamaria Z."/>
            <person name="Igual J.M."/>
            <person name="Rivas R."/>
            <person name="Mateos P.F."/>
            <person name="Garcia-Fraile P."/>
        </authorList>
    </citation>
    <scope>NUCLEOTIDE SEQUENCE [LARGE SCALE GENOMIC DNA]</scope>
    <source>
        <strain evidence="3 4">CDVBN77</strain>
    </source>
</reference>
<dbReference type="RefSeq" id="WP_150947520.1">
    <property type="nucleotide sequence ID" value="NZ_VCMV01000038.1"/>
</dbReference>
<protein>
    <submittedName>
        <fullName evidence="3">Peptidoglycan-binding protein</fullName>
    </submittedName>
</protein>
<sequence>MARILGSVARNPLRVLVTLVLSGCAGMIAWNALVLQEARHPAPLFNHPGVAPQAVMPAPPQRSLAPAAAAVASPPPAPASIIDPTPTAVATPPVPPARTAITDLIRNNGEVASPPARATTSNATTTAKPAAVRDPIADMIRMGGAVPTPPANVGRQESAEPVLAAQRALAKLGYSVKPDGMMGGETRTAIERFEQDRRLPVTGEFNPRTLRELSAASGIAMLQ</sequence>